<feature type="compositionally biased region" description="Basic and acidic residues" evidence="1">
    <location>
        <begin position="120"/>
        <end position="131"/>
    </location>
</feature>
<gene>
    <name evidence="2" type="ORF">ACFSYJ_17095</name>
</gene>
<accession>A0ABW5GGP1</accession>
<reference evidence="3" key="1">
    <citation type="journal article" date="2019" name="Int. J. Syst. Evol. Microbiol.">
        <title>The Global Catalogue of Microorganisms (GCM) 10K type strain sequencing project: providing services to taxonomists for standard genome sequencing and annotation.</title>
        <authorList>
            <consortium name="The Broad Institute Genomics Platform"/>
            <consortium name="The Broad Institute Genome Sequencing Center for Infectious Disease"/>
            <person name="Wu L."/>
            <person name="Ma J."/>
        </authorList>
    </citation>
    <scope>NUCLEOTIDE SEQUENCE [LARGE SCALE GENOMIC DNA]</scope>
    <source>
        <strain evidence="3">CGMCC 4.7643</strain>
    </source>
</reference>
<protein>
    <submittedName>
        <fullName evidence="2">Uncharacterized protein</fullName>
    </submittedName>
</protein>
<dbReference type="Proteomes" id="UP001597419">
    <property type="component" value="Unassembled WGS sequence"/>
</dbReference>
<comment type="caution">
    <text evidence="2">The sequence shown here is derived from an EMBL/GenBank/DDBJ whole genome shotgun (WGS) entry which is preliminary data.</text>
</comment>
<dbReference type="RefSeq" id="WP_345397933.1">
    <property type="nucleotide sequence ID" value="NZ_BAABHG010000009.1"/>
</dbReference>
<keyword evidence="3" id="KW-1185">Reference proteome</keyword>
<evidence type="ECO:0000256" key="1">
    <source>
        <dbReference type="SAM" id="MobiDB-lite"/>
    </source>
</evidence>
<organism evidence="2 3">
    <name type="scientific">Amycolatopsis samaneae</name>
    <dbReference type="NCBI Taxonomy" id="664691"/>
    <lineage>
        <taxon>Bacteria</taxon>
        <taxon>Bacillati</taxon>
        <taxon>Actinomycetota</taxon>
        <taxon>Actinomycetes</taxon>
        <taxon>Pseudonocardiales</taxon>
        <taxon>Pseudonocardiaceae</taxon>
        <taxon>Amycolatopsis</taxon>
    </lineage>
</organism>
<proteinExistence type="predicted"/>
<feature type="region of interest" description="Disordered" evidence="1">
    <location>
        <begin position="106"/>
        <end position="134"/>
    </location>
</feature>
<sequence length="317" mass="35281">MTDGAPEEDDVTTALLARHLHHRRSGFIDELVVAARSVLPPAKRPSGDEVTTEDATGALRLVPDVRRDLDRAEVALIESVLDRGWTWEQLGVAYGDRSKQAMQQHYRRRGGKRTWPAGERPPRVTPEESPHRLTSGELDPADVAAVHAAIAALLSTAHDVAEEHTVDGAWVAFDPDGDLVEQFATIGLDALPRLEVACRTAAEAITGMVQAGWNRRDPGREARRLRSWTERLRDENRDLASWLDRVPDGLLLPRVDRPLVVGQRRRVHPDSVEIGPDDVDRVRASIAQALARMEQHQSTTDQIVEELRRRQAELGDA</sequence>
<evidence type="ECO:0000313" key="3">
    <source>
        <dbReference type="Proteomes" id="UP001597419"/>
    </source>
</evidence>
<name>A0ABW5GGP1_9PSEU</name>
<dbReference type="EMBL" id="JBHUKU010000008">
    <property type="protein sequence ID" value="MFD2460328.1"/>
    <property type="molecule type" value="Genomic_DNA"/>
</dbReference>
<evidence type="ECO:0000313" key="2">
    <source>
        <dbReference type="EMBL" id="MFD2460328.1"/>
    </source>
</evidence>